<evidence type="ECO:0000259" key="1">
    <source>
        <dbReference type="PROSITE" id="PS50097"/>
    </source>
</evidence>
<protein>
    <recommendedName>
        <fullName evidence="1">BTB domain-containing protein</fullName>
    </recommendedName>
</protein>
<organism evidence="2 3">
    <name type="scientific">Trichoderma cornu-damae</name>
    <dbReference type="NCBI Taxonomy" id="654480"/>
    <lineage>
        <taxon>Eukaryota</taxon>
        <taxon>Fungi</taxon>
        <taxon>Dikarya</taxon>
        <taxon>Ascomycota</taxon>
        <taxon>Pezizomycotina</taxon>
        <taxon>Sordariomycetes</taxon>
        <taxon>Hypocreomycetidae</taxon>
        <taxon>Hypocreales</taxon>
        <taxon>Hypocreaceae</taxon>
        <taxon>Trichoderma</taxon>
    </lineage>
</organism>
<dbReference type="PANTHER" id="PTHR47843:SF2">
    <property type="entry name" value="BTB DOMAIN-CONTAINING PROTEIN"/>
    <property type="match status" value="1"/>
</dbReference>
<dbReference type="PANTHER" id="PTHR47843">
    <property type="entry name" value="BTB DOMAIN-CONTAINING PROTEIN-RELATED"/>
    <property type="match status" value="1"/>
</dbReference>
<dbReference type="EMBL" id="JAIWOZ010000007">
    <property type="protein sequence ID" value="KAH6603472.1"/>
    <property type="molecule type" value="Genomic_DNA"/>
</dbReference>
<sequence length="264" mass="29935">MNRIPTEVIATSIPFRFLVGPNQKEFTIHSALFTYQSSVLEKLVNGNFFEAAEKCVTWKEVDEDTFIRFWQFTYTGKYAAAPPVVEAKPESEATQESQSPATVPFLFGNRPKDEVPKQLTKREAQWEAFKNKRPSAAFGAFSSGIFGRPRSNLAHEDYTDTLISHARVYIFAECYGIADLMDLSLNELHGTLVKFTLHEERINDIVALVCYCYENLAPQPLRELISLYAACKVDKLWPSERFQELAEAHSELSKALLGLIVNIL</sequence>
<comment type="caution">
    <text evidence="2">The sequence shown here is derived from an EMBL/GenBank/DDBJ whole genome shotgun (WGS) entry which is preliminary data.</text>
</comment>
<accession>A0A9P8TSZ2</accession>
<reference evidence="2" key="1">
    <citation type="submission" date="2021-08" db="EMBL/GenBank/DDBJ databases">
        <title>Chromosome-Level Trichoderma cornu-damae using Hi-C Data.</title>
        <authorList>
            <person name="Kim C.S."/>
        </authorList>
    </citation>
    <scope>NUCLEOTIDE SEQUENCE</scope>
    <source>
        <strain evidence="2">KA19-0412C</strain>
    </source>
</reference>
<dbReference type="InterPro" id="IPR011333">
    <property type="entry name" value="SKP1/BTB/POZ_sf"/>
</dbReference>
<dbReference type="AlphaFoldDB" id="A0A9P8TSZ2"/>
<dbReference type="InterPro" id="IPR000210">
    <property type="entry name" value="BTB/POZ_dom"/>
</dbReference>
<keyword evidence="3" id="KW-1185">Reference proteome</keyword>
<dbReference type="PROSITE" id="PS50097">
    <property type="entry name" value="BTB"/>
    <property type="match status" value="1"/>
</dbReference>
<feature type="domain" description="BTB" evidence="1">
    <location>
        <begin position="13"/>
        <end position="82"/>
    </location>
</feature>
<dbReference type="Proteomes" id="UP000827724">
    <property type="component" value="Unassembled WGS sequence"/>
</dbReference>
<dbReference type="OrthoDB" id="9997739at2759"/>
<evidence type="ECO:0000313" key="2">
    <source>
        <dbReference type="EMBL" id="KAH6603472.1"/>
    </source>
</evidence>
<proteinExistence type="predicted"/>
<name>A0A9P8TSZ2_9HYPO</name>
<evidence type="ECO:0000313" key="3">
    <source>
        <dbReference type="Proteomes" id="UP000827724"/>
    </source>
</evidence>
<dbReference type="SUPFAM" id="SSF54695">
    <property type="entry name" value="POZ domain"/>
    <property type="match status" value="1"/>
</dbReference>
<gene>
    <name evidence="2" type="ORF">Trco_008247</name>
</gene>
<dbReference type="Gene3D" id="3.30.710.10">
    <property type="entry name" value="Potassium Channel Kv1.1, Chain A"/>
    <property type="match status" value="1"/>
</dbReference>